<reference evidence="2 3" key="1">
    <citation type="journal article" date="2018" name="Front. Plant Sci.">
        <title>Red Clover (Trifolium pratense) and Zigzag Clover (T. medium) - A Picture of Genomic Similarities and Differences.</title>
        <authorList>
            <person name="Dluhosova J."/>
            <person name="Istvanek J."/>
            <person name="Nedelnik J."/>
            <person name="Repkova J."/>
        </authorList>
    </citation>
    <scope>NUCLEOTIDE SEQUENCE [LARGE SCALE GENOMIC DNA]</scope>
    <source>
        <strain evidence="3">cv. 10/8</strain>
        <tissue evidence="2">Leaf</tissue>
    </source>
</reference>
<feature type="non-terminal residue" evidence="2">
    <location>
        <position position="50"/>
    </location>
</feature>
<sequence>MRVAQHYPARSAGTRNKKCPKQHNTARCAEHARALRRNQKLPALTEQLCA</sequence>
<evidence type="ECO:0000256" key="1">
    <source>
        <dbReference type="SAM" id="MobiDB-lite"/>
    </source>
</evidence>
<dbReference type="AlphaFoldDB" id="A0A392U9H9"/>
<name>A0A392U9H9_9FABA</name>
<evidence type="ECO:0000313" key="2">
    <source>
        <dbReference type="EMBL" id="MCI70163.1"/>
    </source>
</evidence>
<dbReference type="EMBL" id="LXQA010769850">
    <property type="protein sequence ID" value="MCI70163.1"/>
    <property type="molecule type" value="Genomic_DNA"/>
</dbReference>
<feature type="region of interest" description="Disordered" evidence="1">
    <location>
        <begin position="1"/>
        <end position="25"/>
    </location>
</feature>
<organism evidence="2 3">
    <name type="scientific">Trifolium medium</name>
    <dbReference type="NCBI Taxonomy" id="97028"/>
    <lineage>
        <taxon>Eukaryota</taxon>
        <taxon>Viridiplantae</taxon>
        <taxon>Streptophyta</taxon>
        <taxon>Embryophyta</taxon>
        <taxon>Tracheophyta</taxon>
        <taxon>Spermatophyta</taxon>
        <taxon>Magnoliopsida</taxon>
        <taxon>eudicotyledons</taxon>
        <taxon>Gunneridae</taxon>
        <taxon>Pentapetalae</taxon>
        <taxon>rosids</taxon>
        <taxon>fabids</taxon>
        <taxon>Fabales</taxon>
        <taxon>Fabaceae</taxon>
        <taxon>Papilionoideae</taxon>
        <taxon>50 kb inversion clade</taxon>
        <taxon>NPAAA clade</taxon>
        <taxon>Hologalegina</taxon>
        <taxon>IRL clade</taxon>
        <taxon>Trifolieae</taxon>
        <taxon>Trifolium</taxon>
    </lineage>
</organism>
<accession>A0A392U9H9</accession>
<proteinExistence type="predicted"/>
<protein>
    <submittedName>
        <fullName evidence="2">Uncharacterized protein</fullName>
    </submittedName>
</protein>
<comment type="caution">
    <text evidence="2">The sequence shown here is derived from an EMBL/GenBank/DDBJ whole genome shotgun (WGS) entry which is preliminary data.</text>
</comment>
<evidence type="ECO:0000313" key="3">
    <source>
        <dbReference type="Proteomes" id="UP000265520"/>
    </source>
</evidence>
<dbReference type="Proteomes" id="UP000265520">
    <property type="component" value="Unassembled WGS sequence"/>
</dbReference>
<keyword evidence="3" id="KW-1185">Reference proteome</keyword>